<dbReference type="SUPFAM" id="SSF52833">
    <property type="entry name" value="Thioredoxin-like"/>
    <property type="match status" value="1"/>
</dbReference>
<dbReference type="InterPro" id="IPR036249">
    <property type="entry name" value="Thioredoxin-like_sf"/>
</dbReference>
<protein>
    <submittedName>
        <fullName evidence="2">DsbA family oxidoreductase</fullName>
    </submittedName>
</protein>
<sequence>MKIDIWSDIRCPFCYVGKKKLEKAMEQFPHADKVELVWHSFQLDPQLKTQPERDPFEFFSEIKGISENQAKLMHQHAYNAGKEAGIEFNFEQQKIANSFKGHLLIQLAKEKNLANEMEEALFSAQFIEAKNIDDEATLIEIGKKVGLTEEEVQNALKSDDLAYKVKQDMNTAGNLGINSVPFFVFNDKYAISGAQQPPVFLEVLEKSWKEFSAGDNGLQIIEGDSCDADGNCN</sequence>
<organism evidence="2 3">
    <name type="scientific">Chryseobacterium lacus</name>
    <dbReference type="NCBI Taxonomy" id="2058346"/>
    <lineage>
        <taxon>Bacteria</taxon>
        <taxon>Pseudomonadati</taxon>
        <taxon>Bacteroidota</taxon>
        <taxon>Flavobacteriia</taxon>
        <taxon>Flavobacteriales</taxon>
        <taxon>Weeksellaceae</taxon>
        <taxon>Chryseobacterium group</taxon>
        <taxon>Chryseobacterium</taxon>
    </lineage>
</organism>
<feature type="domain" description="DSBA-like thioredoxin" evidence="1">
    <location>
        <begin position="3"/>
        <end position="204"/>
    </location>
</feature>
<dbReference type="Pfam" id="PF01323">
    <property type="entry name" value="DSBA"/>
    <property type="match status" value="1"/>
</dbReference>
<dbReference type="Gene3D" id="3.40.30.10">
    <property type="entry name" value="Glutaredoxin"/>
    <property type="match status" value="1"/>
</dbReference>
<evidence type="ECO:0000313" key="3">
    <source>
        <dbReference type="Proteomes" id="UP000252172"/>
    </source>
</evidence>
<name>A0A368N3G2_9FLAO</name>
<accession>A0A368N3G2</accession>
<dbReference type="PANTHER" id="PTHR13887:SF41">
    <property type="entry name" value="THIOREDOXIN SUPERFAMILY PROTEIN"/>
    <property type="match status" value="1"/>
</dbReference>
<dbReference type="InterPro" id="IPR001853">
    <property type="entry name" value="DSBA-like_thioredoxin_dom"/>
</dbReference>
<dbReference type="AlphaFoldDB" id="A0A368N3G2"/>
<evidence type="ECO:0000259" key="1">
    <source>
        <dbReference type="Pfam" id="PF01323"/>
    </source>
</evidence>
<proteinExistence type="predicted"/>
<dbReference type="OrthoDB" id="9799122at2"/>
<dbReference type="CDD" id="cd03024">
    <property type="entry name" value="DsbA_FrnE"/>
    <property type="match status" value="1"/>
</dbReference>
<dbReference type="RefSeq" id="WP_114302496.1">
    <property type="nucleotide sequence ID" value="NZ_QPIE01000001.1"/>
</dbReference>
<keyword evidence="3" id="KW-1185">Reference proteome</keyword>
<evidence type="ECO:0000313" key="2">
    <source>
        <dbReference type="EMBL" id="RCU44720.1"/>
    </source>
</evidence>
<dbReference type="PANTHER" id="PTHR13887">
    <property type="entry name" value="GLUTATHIONE S-TRANSFERASE KAPPA"/>
    <property type="match status" value="1"/>
</dbReference>
<dbReference type="GO" id="GO:0016491">
    <property type="term" value="F:oxidoreductase activity"/>
    <property type="evidence" value="ECO:0007669"/>
    <property type="project" value="InterPro"/>
</dbReference>
<reference evidence="2 3" key="1">
    <citation type="submission" date="2018-07" db="EMBL/GenBank/DDBJ databases">
        <title>Chryseobacterium lacus sp. nov., isolated from lake water.</title>
        <authorList>
            <person name="Li C.-M."/>
        </authorList>
    </citation>
    <scope>NUCLEOTIDE SEQUENCE [LARGE SCALE GENOMIC DNA]</scope>
    <source>
        <strain evidence="2 3">YLOS41</strain>
    </source>
</reference>
<dbReference type="Proteomes" id="UP000252172">
    <property type="component" value="Unassembled WGS sequence"/>
</dbReference>
<comment type="caution">
    <text evidence="2">The sequence shown here is derived from an EMBL/GenBank/DDBJ whole genome shotgun (WGS) entry which is preliminary data.</text>
</comment>
<dbReference type="EMBL" id="QPIE01000001">
    <property type="protein sequence ID" value="RCU44720.1"/>
    <property type="molecule type" value="Genomic_DNA"/>
</dbReference>
<gene>
    <name evidence="2" type="ORF">DQ356_00385</name>
</gene>